<proteinExistence type="predicted"/>
<comment type="caution">
    <text evidence="2">The sequence shown here is derived from an EMBL/GenBank/DDBJ whole genome shotgun (WGS) entry which is preliminary data.</text>
</comment>
<feature type="domain" description="C-type lectin" evidence="1">
    <location>
        <begin position="135"/>
        <end position="242"/>
    </location>
</feature>
<evidence type="ECO:0000313" key="3">
    <source>
        <dbReference type="Proteomes" id="UP000242188"/>
    </source>
</evidence>
<reference evidence="2 3" key="1">
    <citation type="journal article" date="2017" name="Nat. Ecol. Evol.">
        <title>Scallop genome provides insights into evolution of bilaterian karyotype and development.</title>
        <authorList>
            <person name="Wang S."/>
            <person name="Zhang J."/>
            <person name="Jiao W."/>
            <person name="Li J."/>
            <person name="Xun X."/>
            <person name="Sun Y."/>
            <person name="Guo X."/>
            <person name="Huan P."/>
            <person name="Dong B."/>
            <person name="Zhang L."/>
            <person name="Hu X."/>
            <person name="Sun X."/>
            <person name="Wang J."/>
            <person name="Zhao C."/>
            <person name="Wang Y."/>
            <person name="Wang D."/>
            <person name="Huang X."/>
            <person name="Wang R."/>
            <person name="Lv J."/>
            <person name="Li Y."/>
            <person name="Zhang Z."/>
            <person name="Liu B."/>
            <person name="Lu W."/>
            <person name="Hui Y."/>
            <person name="Liang J."/>
            <person name="Zhou Z."/>
            <person name="Hou R."/>
            <person name="Li X."/>
            <person name="Liu Y."/>
            <person name="Li H."/>
            <person name="Ning X."/>
            <person name="Lin Y."/>
            <person name="Zhao L."/>
            <person name="Xing Q."/>
            <person name="Dou J."/>
            <person name="Li Y."/>
            <person name="Mao J."/>
            <person name="Guo H."/>
            <person name="Dou H."/>
            <person name="Li T."/>
            <person name="Mu C."/>
            <person name="Jiang W."/>
            <person name="Fu Q."/>
            <person name="Fu X."/>
            <person name="Miao Y."/>
            <person name="Liu J."/>
            <person name="Yu Q."/>
            <person name="Li R."/>
            <person name="Liao H."/>
            <person name="Li X."/>
            <person name="Kong Y."/>
            <person name="Jiang Z."/>
            <person name="Chourrout D."/>
            <person name="Li R."/>
            <person name="Bao Z."/>
        </authorList>
    </citation>
    <scope>NUCLEOTIDE SEQUENCE [LARGE SCALE GENOMIC DNA]</scope>
    <source>
        <strain evidence="2 3">PY_sf001</strain>
    </source>
</reference>
<evidence type="ECO:0000313" key="2">
    <source>
        <dbReference type="EMBL" id="OWF39207.1"/>
    </source>
</evidence>
<dbReference type="AlphaFoldDB" id="A0A210PRS2"/>
<dbReference type="EMBL" id="NEDP02005537">
    <property type="protein sequence ID" value="OWF39207.1"/>
    <property type="molecule type" value="Genomic_DNA"/>
</dbReference>
<accession>A0A210PRS2</accession>
<dbReference type="SUPFAM" id="SSF56436">
    <property type="entry name" value="C-type lectin-like"/>
    <property type="match status" value="1"/>
</dbReference>
<name>A0A210PRS2_MIZYE</name>
<sequence>MKFQAFAAIILFITITGSVDIVFKRGPYYEFQSFYMVWTETWYQCIQRCFHYGLCEMVIFQSSRCFMYPVDNDEMSTWTGAGWLPRPYLVKKKDASKVFNESCANYYSCPLDSSCEHLPQLGFICTPMYFTWTLCKGRWVPFEGRCIQIKSPQKQQSDAQAACVDDSADLVSVLTKTDEKLIVKMTAHFSTSVSFVNTSFTNLYWISMEHSSSQGCFALSPDDADAHFTSRNCSDELYYICERTSTFTNYIAN</sequence>
<protein>
    <submittedName>
        <fullName evidence="2">Secretory phospholipase A2 receptor</fullName>
    </submittedName>
</protein>
<dbReference type="SMART" id="SM00034">
    <property type="entry name" value="CLECT"/>
    <property type="match status" value="1"/>
</dbReference>
<dbReference type="CDD" id="cd00037">
    <property type="entry name" value="CLECT"/>
    <property type="match status" value="1"/>
</dbReference>
<gene>
    <name evidence="2" type="ORF">KP79_PYT20332</name>
</gene>
<evidence type="ECO:0000259" key="1">
    <source>
        <dbReference type="SMART" id="SM00034"/>
    </source>
</evidence>
<keyword evidence="2" id="KW-0675">Receptor</keyword>
<dbReference type="Gene3D" id="3.10.100.10">
    <property type="entry name" value="Mannose-Binding Protein A, subunit A"/>
    <property type="match status" value="1"/>
</dbReference>
<organism evidence="2 3">
    <name type="scientific">Mizuhopecten yessoensis</name>
    <name type="common">Japanese scallop</name>
    <name type="synonym">Patinopecten yessoensis</name>
    <dbReference type="NCBI Taxonomy" id="6573"/>
    <lineage>
        <taxon>Eukaryota</taxon>
        <taxon>Metazoa</taxon>
        <taxon>Spiralia</taxon>
        <taxon>Lophotrochozoa</taxon>
        <taxon>Mollusca</taxon>
        <taxon>Bivalvia</taxon>
        <taxon>Autobranchia</taxon>
        <taxon>Pteriomorphia</taxon>
        <taxon>Pectinida</taxon>
        <taxon>Pectinoidea</taxon>
        <taxon>Pectinidae</taxon>
        <taxon>Mizuhopecten</taxon>
    </lineage>
</organism>
<dbReference type="InterPro" id="IPR016187">
    <property type="entry name" value="CTDL_fold"/>
</dbReference>
<keyword evidence="3" id="KW-1185">Reference proteome</keyword>
<dbReference type="Proteomes" id="UP000242188">
    <property type="component" value="Unassembled WGS sequence"/>
</dbReference>
<dbReference type="InterPro" id="IPR016186">
    <property type="entry name" value="C-type_lectin-like/link_sf"/>
</dbReference>
<dbReference type="InterPro" id="IPR001304">
    <property type="entry name" value="C-type_lectin-like"/>
</dbReference>